<evidence type="ECO:0000256" key="2">
    <source>
        <dbReference type="ARBA" id="ARBA00022679"/>
    </source>
</evidence>
<dbReference type="SUPFAM" id="SSF142764">
    <property type="entry name" value="YgbK-like"/>
    <property type="match status" value="1"/>
</dbReference>
<feature type="domain" description="Four-carbon acid sugar kinase nucleotide binding" evidence="8">
    <location>
        <begin position="276"/>
        <end position="375"/>
    </location>
</feature>
<keyword evidence="6" id="KW-0119">Carbohydrate metabolism</keyword>
<sequence>MIAVIADDFTGAAELAGIGLRYHLKVELGAQVNKDTDADLFVVATDTRSMAEAEAVREIEKHTRALLALKPEMIFKKTDSVLRGHVLAELKAQLSLTGFDKAVLVSANPALGRTIKDGRYYLHGKPVHESSFSHDPDFAITSSVIEDMLRCNGYPVHVKKVAATLPAAGIIVGEATQTADLQAWAERVDNKTLIAGAAGFFTAMLDKLLAGTKTEGANGIQFERLPLSLFVCGTTFANSRNAIKTIKAAGGPVCYMPDETIRSVHTGTYSYVKWANEVVALVKKHGKAIVAIHEDSTRDMALQQGQLKAKMAGLVHEVLQRSMVQELIVEGGATAWALISQSGLTRFFPVEEMAPGVVRMRTNDPGLFITVKPGSYQWPEGLWNF</sequence>
<dbReference type="STRING" id="550983.A4R26_20675"/>
<feature type="domain" description="Four-carbon acid sugar kinase N-terminal" evidence="7">
    <location>
        <begin position="2"/>
        <end position="203"/>
    </location>
</feature>
<keyword evidence="5" id="KW-0067">ATP-binding</keyword>
<evidence type="ECO:0000256" key="5">
    <source>
        <dbReference type="ARBA" id="ARBA00022840"/>
    </source>
</evidence>
<organism evidence="9 10">
    <name type="scientific">Niastella populi</name>
    <dbReference type="NCBI Taxonomy" id="550983"/>
    <lineage>
        <taxon>Bacteria</taxon>
        <taxon>Pseudomonadati</taxon>
        <taxon>Bacteroidota</taxon>
        <taxon>Chitinophagia</taxon>
        <taxon>Chitinophagales</taxon>
        <taxon>Chitinophagaceae</taxon>
        <taxon>Niastella</taxon>
    </lineage>
</organism>
<dbReference type="InterPro" id="IPR042213">
    <property type="entry name" value="NBD_C_sf"/>
</dbReference>
<evidence type="ECO:0000259" key="7">
    <source>
        <dbReference type="Pfam" id="PF07005"/>
    </source>
</evidence>
<gene>
    <name evidence="9" type="ORF">A4R26_20675</name>
</gene>
<evidence type="ECO:0008006" key="11">
    <source>
        <dbReference type="Google" id="ProtNLM"/>
    </source>
</evidence>
<dbReference type="Proteomes" id="UP000192276">
    <property type="component" value="Unassembled WGS sequence"/>
</dbReference>
<keyword evidence="3" id="KW-0547">Nucleotide-binding</keyword>
<dbReference type="InterPro" id="IPR010737">
    <property type="entry name" value="4-carb_acid_sugar_kinase_N"/>
</dbReference>
<dbReference type="OrthoDB" id="9778478at2"/>
<dbReference type="GO" id="GO:0005524">
    <property type="term" value="F:ATP binding"/>
    <property type="evidence" value="ECO:0007669"/>
    <property type="project" value="UniProtKB-KW"/>
</dbReference>
<keyword evidence="4" id="KW-0418">Kinase</keyword>
<evidence type="ECO:0000259" key="8">
    <source>
        <dbReference type="Pfam" id="PF17042"/>
    </source>
</evidence>
<accession>A0A1V9FNC3</accession>
<dbReference type="Gene3D" id="3.40.50.10840">
    <property type="entry name" value="Putative sugar-binding, N-terminal domain"/>
    <property type="match status" value="1"/>
</dbReference>
<protein>
    <recommendedName>
        <fullName evidence="11">Four-carbon acid sugar kinase N-terminal domain-containing protein</fullName>
    </recommendedName>
</protein>
<keyword evidence="2" id="KW-0808">Transferase</keyword>
<dbReference type="EMBL" id="LWBP01000167">
    <property type="protein sequence ID" value="OQP59807.1"/>
    <property type="molecule type" value="Genomic_DNA"/>
</dbReference>
<comment type="similarity">
    <text evidence="1">Belongs to the four-carbon acid sugar kinase family.</text>
</comment>
<dbReference type="InterPro" id="IPR037051">
    <property type="entry name" value="4-carb_acid_sugar_kinase_N_sf"/>
</dbReference>
<name>A0A1V9FNC3_9BACT</name>
<dbReference type="AlphaFoldDB" id="A0A1V9FNC3"/>
<dbReference type="Pfam" id="PF17042">
    <property type="entry name" value="NBD_C"/>
    <property type="match status" value="1"/>
</dbReference>
<reference evidence="10" key="1">
    <citation type="submission" date="2016-04" db="EMBL/GenBank/DDBJ databases">
        <authorList>
            <person name="Chen L."/>
            <person name="Zhuang W."/>
            <person name="Wang G."/>
        </authorList>
    </citation>
    <scope>NUCLEOTIDE SEQUENCE [LARGE SCALE GENOMIC DNA]</scope>
    <source>
        <strain evidence="10">208</strain>
    </source>
</reference>
<dbReference type="Gene3D" id="3.40.980.20">
    <property type="entry name" value="Four-carbon acid sugar kinase, nucleotide binding domain"/>
    <property type="match status" value="1"/>
</dbReference>
<evidence type="ECO:0000256" key="1">
    <source>
        <dbReference type="ARBA" id="ARBA00005715"/>
    </source>
</evidence>
<dbReference type="Pfam" id="PF07005">
    <property type="entry name" value="SBD_N"/>
    <property type="match status" value="1"/>
</dbReference>
<comment type="caution">
    <text evidence="9">The sequence shown here is derived from an EMBL/GenBank/DDBJ whole genome shotgun (WGS) entry which is preliminary data.</text>
</comment>
<evidence type="ECO:0000256" key="3">
    <source>
        <dbReference type="ARBA" id="ARBA00022741"/>
    </source>
</evidence>
<dbReference type="InterPro" id="IPR031475">
    <property type="entry name" value="NBD_C"/>
</dbReference>
<proteinExistence type="inferred from homology"/>
<dbReference type="GO" id="GO:0016301">
    <property type="term" value="F:kinase activity"/>
    <property type="evidence" value="ECO:0007669"/>
    <property type="project" value="UniProtKB-KW"/>
</dbReference>
<evidence type="ECO:0000256" key="4">
    <source>
        <dbReference type="ARBA" id="ARBA00022777"/>
    </source>
</evidence>
<dbReference type="RefSeq" id="WP_081164486.1">
    <property type="nucleotide sequence ID" value="NZ_LWBP01000167.1"/>
</dbReference>
<evidence type="ECO:0000313" key="9">
    <source>
        <dbReference type="EMBL" id="OQP59807.1"/>
    </source>
</evidence>
<keyword evidence="10" id="KW-1185">Reference proteome</keyword>
<evidence type="ECO:0000313" key="10">
    <source>
        <dbReference type="Proteomes" id="UP000192276"/>
    </source>
</evidence>
<evidence type="ECO:0000256" key="6">
    <source>
        <dbReference type="ARBA" id="ARBA00023277"/>
    </source>
</evidence>